<name>A0A445CCC2_ARAHY</name>
<gene>
    <name evidence="1" type="ORF">Ahy_A07g034630</name>
</gene>
<sequence>MLKFLSGLRSTDCGMFWKYSLDGDKRLQNLFWCDGTSCYDYSVFGDVLCNILTIRMSRFWMYHSDSGGITMSLVYLVIGYEPLCVSLSMGSEKNLKTFPTKTYDTFSRT</sequence>
<evidence type="ECO:0000313" key="1">
    <source>
        <dbReference type="EMBL" id="RYR48594.1"/>
    </source>
</evidence>
<comment type="caution">
    <text evidence="1">The sequence shown here is derived from an EMBL/GenBank/DDBJ whole genome shotgun (WGS) entry which is preliminary data.</text>
</comment>
<protein>
    <recommendedName>
        <fullName evidence="3">Protein FAR1-RELATED SEQUENCE</fullName>
    </recommendedName>
</protein>
<reference evidence="1 2" key="1">
    <citation type="submission" date="2019-01" db="EMBL/GenBank/DDBJ databases">
        <title>Sequencing of cultivated peanut Arachis hypogaea provides insights into genome evolution and oil improvement.</title>
        <authorList>
            <person name="Chen X."/>
        </authorList>
    </citation>
    <scope>NUCLEOTIDE SEQUENCE [LARGE SCALE GENOMIC DNA]</scope>
    <source>
        <strain evidence="2">cv. Fuhuasheng</strain>
        <tissue evidence="1">Leaves</tissue>
    </source>
</reference>
<keyword evidence="2" id="KW-1185">Reference proteome</keyword>
<evidence type="ECO:0008006" key="3">
    <source>
        <dbReference type="Google" id="ProtNLM"/>
    </source>
</evidence>
<organism evidence="1 2">
    <name type="scientific">Arachis hypogaea</name>
    <name type="common">Peanut</name>
    <dbReference type="NCBI Taxonomy" id="3818"/>
    <lineage>
        <taxon>Eukaryota</taxon>
        <taxon>Viridiplantae</taxon>
        <taxon>Streptophyta</taxon>
        <taxon>Embryophyta</taxon>
        <taxon>Tracheophyta</taxon>
        <taxon>Spermatophyta</taxon>
        <taxon>Magnoliopsida</taxon>
        <taxon>eudicotyledons</taxon>
        <taxon>Gunneridae</taxon>
        <taxon>Pentapetalae</taxon>
        <taxon>rosids</taxon>
        <taxon>fabids</taxon>
        <taxon>Fabales</taxon>
        <taxon>Fabaceae</taxon>
        <taxon>Papilionoideae</taxon>
        <taxon>50 kb inversion clade</taxon>
        <taxon>dalbergioids sensu lato</taxon>
        <taxon>Dalbergieae</taxon>
        <taxon>Pterocarpus clade</taxon>
        <taxon>Arachis</taxon>
    </lineage>
</organism>
<accession>A0A445CCC2</accession>
<evidence type="ECO:0000313" key="2">
    <source>
        <dbReference type="Proteomes" id="UP000289738"/>
    </source>
</evidence>
<dbReference type="AlphaFoldDB" id="A0A445CCC2"/>
<proteinExistence type="predicted"/>
<dbReference type="Proteomes" id="UP000289738">
    <property type="component" value="Chromosome A07"/>
</dbReference>
<dbReference type="EMBL" id="SDMP01000007">
    <property type="protein sequence ID" value="RYR48594.1"/>
    <property type="molecule type" value="Genomic_DNA"/>
</dbReference>